<dbReference type="Proteomes" id="UP001211987">
    <property type="component" value="Unassembled WGS sequence"/>
</dbReference>
<reference evidence="2" key="2">
    <citation type="submission" date="2023-01" db="EMBL/GenBank/DDBJ databases">
        <title>Human gut microbiome strain richness.</title>
        <authorList>
            <person name="Chen-Liaw A."/>
        </authorList>
    </citation>
    <scope>NUCLEOTIDE SEQUENCE</scope>
    <source>
        <strain evidence="2">1001217st2_G6_1001217B_191108</strain>
    </source>
</reference>
<feature type="domain" description="HTH cro/C1-type" evidence="1">
    <location>
        <begin position="7"/>
        <end position="60"/>
    </location>
</feature>
<gene>
    <name evidence="3" type="ORF">DXB93_02565</name>
    <name evidence="2" type="ORF">PM738_10545</name>
</gene>
<evidence type="ECO:0000313" key="4">
    <source>
        <dbReference type="Proteomes" id="UP000261032"/>
    </source>
</evidence>
<dbReference type="EMBL" id="QUSL01000002">
    <property type="protein sequence ID" value="RGD87066.1"/>
    <property type="molecule type" value="Genomic_DNA"/>
</dbReference>
<dbReference type="GO" id="GO:0003677">
    <property type="term" value="F:DNA binding"/>
    <property type="evidence" value="ECO:0007669"/>
    <property type="project" value="InterPro"/>
</dbReference>
<protein>
    <submittedName>
        <fullName evidence="2">Helix-turn-helix transcriptional regulator</fullName>
    </submittedName>
    <submittedName>
        <fullName evidence="3">XRE family transcriptional regulator</fullName>
    </submittedName>
</protein>
<dbReference type="PROSITE" id="PS50943">
    <property type="entry name" value="HTH_CROC1"/>
    <property type="match status" value="1"/>
</dbReference>
<name>A0A3E3EGT2_9FIRM</name>
<evidence type="ECO:0000259" key="1">
    <source>
        <dbReference type="PROSITE" id="PS50943"/>
    </source>
</evidence>
<dbReference type="AlphaFoldDB" id="A0A3E3EGT2"/>
<organism evidence="3 4">
    <name type="scientific">Thomasclavelia ramosa</name>
    <dbReference type="NCBI Taxonomy" id="1547"/>
    <lineage>
        <taxon>Bacteria</taxon>
        <taxon>Bacillati</taxon>
        <taxon>Bacillota</taxon>
        <taxon>Erysipelotrichia</taxon>
        <taxon>Erysipelotrichales</taxon>
        <taxon>Coprobacillaceae</taxon>
        <taxon>Thomasclavelia</taxon>
    </lineage>
</organism>
<dbReference type="InterPro" id="IPR001387">
    <property type="entry name" value="Cro/C1-type_HTH"/>
</dbReference>
<dbReference type="Gene3D" id="1.10.260.40">
    <property type="entry name" value="lambda repressor-like DNA-binding domains"/>
    <property type="match status" value="1"/>
</dbReference>
<dbReference type="RefSeq" id="WP_008791390.1">
    <property type="nucleotide sequence ID" value="NZ_AP031443.1"/>
</dbReference>
<proteinExistence type="predicted"/>
<dbReference type="EMBL" id="JAQLKE010000016">
    <property type="protein sequence ID" value="MDB7084242.1"/>
    <property type="molecule type" value="Genomic_DNA"/>
</dbReference>
<dbReference type="Pfam" id="PF01381">
    <property type="entry name" value="HTH_3"/>
    <property type="match status" value="1"/>
</dbReference>
<reference evidence="3 4" key="1">
    <citation type="submission" date="2018-08" db="EMBL/GenBank/DDBJ databases">
        <title>A genome reference for cultivated species of the human gut microbiota.</title>
        <authorList>
            <person name="Zou Y."/>
            <person name="Xue W."/>
            <person name="Luo G."/>
        </authorList>
    </citation>
    <scope>NUCLEOTIDE SEQUENCE [LARGE SCALE GENOMIC DNA]</scope>
    <source>
        <strain evidence="3 4">OM06-4</strain>
    </source>
</reference>
<accession>A0A3E3EGT2</accession>
<comment type="caution">
    <text evidence="3">The sequence shown here is derived from an EMBL/GenBank/DDBJ whole genome shotgun (WGS) entry which is preliminary data.</text>
</comment>
<sequence>MTLGKVLKRIRKTKQIPQKEIVKVLKISKSTVYRFEKGGNIDTNNYLKYCEYLGIDAGIPYFISNHDDFYRLFNRITRSSFDYEVFELAFSKALIKTAEQIFDNYT</sequence>
<evidence type="ECO:0000313" key="3">
    <source>
        <dbReference type="EMBL" id="RGD87066.1"/>
    </source>
</evidence>
<dbReference type="InterPro" id="IPR010982">
    <property type="entry name" value="Lambda_DNA-bd_dom_sf"/>
</dbReference>
<dbReference type="CDD" id="cd00093">
    <property type="entry name" value="HTH_XRE"/>
    <property type="match status" value="1"/>
</dbReference>
<dbReference type="SUPFAM" id="SSF47413">
    <property type="entry name" value="lambda repressor-like DNA-binding domains"/>
    <property type="match status" value="1"/>
</dbReference>
<dbReference type="Proteomes" id="UP000261032">
    <property type="component" value="Unassembled WGS sequence"/>
</dbReference>
<dbReference type="SMART" id="SM00530">
    <property type="entry name" value="HTH_XRE"/>
    <property type="match status" value="1"/>
</dbReference>
<evidence type="ECO:0000313" key="2">
    <source>
        <dbReference type="EMBL" id="MDB7084242.1"/>
    </source>
</evidence>